<proteinExistence type="inferred from homology"/>
<dbReference type="Gene3D" id="1.10.3720.10">
    <property type="entry name" value="MetI-like"/>
    <property type="match status" value="1"/>
</dbReference>
<dbReference type="EMBL" id="CP001098">
    <property type="protein sequence ID" value="ACL69091.1"/>
    <property type="molecule type" value="Genomic_DNA"/>
</dbReference>
<dbReference type="RefSeq" id="WP_012635279.1">
    <property type="nucleotide sequence ID" value="NC_011899.1"/>
</dbReference>
<keyword evidence="5" id="KW-0813">Transport</keyword>
<dbReference type="Pfam" id="PF00528">
    <property type="entry name" value="BPD_transp_1"/>
    <property type="match status" value="1"/>
</dbReference>
<accession>B8D1L4</accession>
<dbReference type="GO" id="GO:0055085">
    <property type="term" value="P:transmembrane transport"/>
    <property type="evidence" value="ECO:0007669"/>
    <property type="project" value="InterPro"/>
</dbReference>
<feature type="transmembrane region" description="Helical" evidence="5">
    <location>
        <begin position="87"/>
        <end position="108"/>
    </location>
</feature>
<dbReference type="KEGG" id="hor:Hore_03300"/>
<evidence type="ECO:0000256" key="4">
    <source>
        <dbReference type="ARBA" id="ARBA00023136"/>
    </source>
</evidence>
<feature type="transmembrane region" description="Helical" evidence="5">
    <location>
        <begin position="169"/>
        <end position="194"/>
    </location>
</feature>
<dbReference type="SUPFAM" id="SSF161098">
    <property type="entry name" value="MetI-like"/>
    <property type="match status" value="1"/>
</dbReference>
<dbReference type="OrthoDB" id="9788108at2"/>
<dbReference type="PANTHER" id="PTHR43759">
    <property type="entry name" value="TREHALOSE TRANSPORT SYSTEM PERMEASE PROTEIN SUGA"/>
    <property type="match status" value="1"/>
</dbReference>
<dbReference type="HOGENOM" id="CLU_016047_0_0_9"/>
<evidence type="ECO:0000256" key="5">
    <source>
        <dbReference type="RuleBase" id="RU363032"/>
    </source>
</evidence>
<reference evidence="7 8" key="1">
    <citation type="journal article" date="2009" name="PLoS ONE">
        <title>Genome analysis of the anaerobic thermohalophilic bacterium Halothermothrix orenii.</title>
        <authorList>
            <person name="Mavromatis K."/>
            <person name="Ivanova N."/>
            <person name="Anderson I."/>
            <person name="Lykidis A."/>
            <person name="Hooper S.D."/>
            <person name="Sun H."/>
            <person name="Kunin V."/>
            <person name="Lapidus A."/>
            <person name="Hugenholtz P."/>
            <person name="Patel B."/>
            <person name="Kyrpides N.C."/>
        </authorList>
    </citation>
    <scope>NUCLEOTIDE SEQUENCE [LARGE SCALE GENOMIC DNA]</scope>
    <source>
        <strain evidence="8">H 168 / OCM 544 / DSM 9562</strain>
    </source>
</reference>
<sequence length="308" mass="34751">MKPGIENGLDLVTDSKPSLFEKFKPYLIILPAFILTIGILVPFATGVYWSLTNYNLMYPNYSFIGITNYIDLFTSSDFWHALKVSGLYVLFAVGVEVLLGLAIALLLNRDTILAKILRPMLIFPLLIAPVVGTLMWKLMMSPEYGVLNYFLSLINPALRDFPWAASSKFALLSVVIVDVWIFTPFIALLLLAGLRSLPAPPFEAAKVDGASNWFIFKNLTMPMLTPYLVVAVIFRLVDSIRMFDIPFAMTKGGPGDALMNLQITAFTESFTYLNLAVGCAYMFVTWIIIYFISKKMINYWLKWRARLS</sequence>
<dbReference type="CDD" id="cd06261">
    <property type="entry name" value="TM_PBP2"/>
    <property type="match status" value="1"/>
</dbReference>
<feature type="domain" description="ABC transmembrane type-1" evidence="6">
    <location>
        <begin position="82"/>
        <end position="293"/>
    </location>
</feature>
<feature type="transmembrane region" description="Helical" evidence="5">
    <location>
        <begin position="270"/>
        <end position="292"/>
    </location>
</feature>
<dbReference type="PROSITE" id="PS50928">
    <property type="entry name" value="ABC_TM1"/>
    <property type="match status" value="1"/>
</dbReference>
<keyword evidence="3 5" id="KW-1133">Transmembrane helix</keyword>
<dbReference type="InterPro" id="IPR052730">
    <property type="entry name" value="Sugar_ABC_transporter"/>
</dbReference>
<dbReference type="InterPro" id="IPR035906">
    <property type="entry name" value="MetI-like_sf"/>
</dbReference>
<feature type="transmembrane region" description="Helical" evidence="5">
    <location>
        <begin position="215"/>
        <end position="237"/>
    </location>
</feature>
<feature type="transmembrane region" description="Helical" evidence="5">
    <location>
        <begin position="120"/>
        <end position="139"/>
    </location>
</feature>
<protein>
    <submittedName>
        <fullName evidence="7">Binding-protein-dependent transport systems inner membrane component</fullName>
    </submittedName>
</protein>
<organism evidence="7 8">
    <name type="scientific">Halothermothrix orenii (strain H 168 / OCM 544 / DSM 9562)</name>
    <dbReference type="NCBI Taxonomy" id="373903"/>
    <lineage>
        <taxon>Bacteria</taxon>
        <taxon>Bacillati</taxon>
        <taxon>Bacillota</taxon>
        <taxon>Clostridia</taxon>
        <taxon>Halanaerobiales</taxon>
        <taxon>Halothermotrichaceae</taxon>
        <taxon>Halothermothrix</taxon>
    </lineage>
</organism>
<evidence type="ECO:0000256" key="1">
    <source>
        <dbReference type="ARBA" id="ARBA00004141"/>
    </source>
</evidence>
<keyword evidence="8" id="KW-1185">Reference proteome</keyword>
<name>B8D1L4_HALOH</name>
<dbReference type="Proteomes" id="UP000000719">
    <property type="component" value="Chromosome"/>
</dbReference>
<keyword evidence="2 5" id="KW-0812">Transmembrane</keyword>
<comment type="similarity">
    <text evidence="5">Belongs to the binding-protein-dependent transport system permease family.</text>
</comment>
<evidence type="ECO:0000256" key="2">
    <source>
        <dbReference type="ARBA" id="ARBA00022692"/>
    </source>
</evidence>
<dbReference type="PANTHER" id="PTHR43759:SF1">
    <property type="entry name" value="GLUCOSE IMPORT SYSTEM PERMEASE PROTEIN GLCT"/>
    <property type="match status" value="1"/>
</dbReference>
<evidence type="ECO:0000256" key="3">
    <source>
        <dbReference type="ARBA" id="ARBA00022989"/>
    </source>
</evidence>
<evidence type="ECO:0000259" key="6">
    <source>
        <dbReference type="PROSITE" id="PS50928"/>
    </source>
</evidence>
<keyword evidence="4 5" id="KW-0472">Membrane</keyword>
<feature type="transmembrane region" description="Helical" evidence="5">
    <location>
        <begin position="26"/>
        <end position="51"/>
    </location>
</feature>
<evidence type="ECO:0000313" key="7">
    <source>
        <dbReference type="EMBL" id="ACL69091.1"/>
    </source>
</evidence>
<gene>
    <name evidence="7" type="ordered locus">Hore_03300</name>
</gene>
<dbReference type="STRING" id="373903.Hore_03300"/>
<dbReference type="eggNOG" id="COG1175">
    <property type="taxonomic scope" value="Bacteria"/>
</dbReference>
<dbReference type="AlphaFoldDB" id="B8D1L4"/>
<comment type="subcellular location">
    <subcellularLocation>
        <location evidence="5">Cell membrane</location>
        <topology evidence="5">Multi-pass membrane protein</topology>
    </subcellularLocation>
    <subcellularLocation>
        <location evidence="1">Membrane</location>
        <topology evidence="1">Multi-pass membrane protein</topology>
    </subcellularLocation>
</comment>
<dbReference type="GO" id="GO:0005886">
    <property type="term" value="C:plasma membrane"/>
    <property type="evidence" value="ECO:0007669"/>
    <property type="project" value="UniProtKB-SubCell"/>
</dbReference>
<evidence type="ECO:0000313" key="8">
    <source>
        <dbReference type="Proteomes" id="UP000000719"/>
    </source>
</evidence>
<dbReference type="InterPro" id="IPR000515">
    <property type="entry name" value="MetI-like"/>
</dbReference>